<dbReference type="GO" id="GO:0006351">
    <property type="term" value="P:DNA-templated transcription"/>
    <property type="evidence" value="ECO:0007669"/>
    <property type="project" value="UniProtKB-UniRule"/>
</dbReference>
<comment type="subcellular location">
    <subcellularLocation>
        <location evidence="8">Cytoplasm</location>
    </subcellularLocation>
</comment>
<dbReference type="EMBL" id="NEXE01000002">
    <property type="protein sequence ID" value="PSN92558.1"/>
    <property type="molecule type" value="Genomic_DNA"/>
</dbReference>
<dbReference type="PANTHER" id="PTHR19376:SF32">
    <property type="entry name" value="DNA-DIRECTED RNA POLYMERASE III SUBUNIT RPC1"/>
    <property type="match status" value="1"/>
</dbReference>
<evidence type="ECO:0000256" key="4">
    <source>
        <dbReference type="ARBA" id="ARBA00022695"/>
    </source>
</evidence>
<dbReference type="Gene3D" id="1.10.150.390">
    <property type="match status" value="1"/>
</dbReference>
<name>A0A2R6B232_9ARCH</name>
<comment type="function">
    <text evidence="8">DNA-dependent RNA polymerase (RNAP) catalyzes the transcription of DNA into RNA using the four ribonucleoside triphosphates as substrates. Forms part of the jaw domain.</text>
</comment>
<dbReference type="Pfam" id="PF04998">
    <property type="entry name" value="RNA_pol_Rpb1_5"/>
    <property type="match status" value="1"/>
</dbReference>
<dbReference type="InterPro" id="IPR012757">
    <property type="entry name" value="RPO1C"/>
</dbReference>
<evidence type="ECO:0000313" key="10">
    <source>
        <dbReference type="EMBL" id="PSN92558.1"/>
    </source>
</evidence>
<dbReference type="HAMAP" id="MF_00411">
    <property type="entry name" value="RNApol_arch_Rpo1C"/>
    <property type="match status" value="1"/>
</dbReference>
<sequence length="414" mass="46319">MSEKLTHQKKSQVTEPAKEIRQRITELSSKLLPEPVVDRLVELLSKRSISERRLEEVVKEAVKQYLKSQVEPGEPVGVVAAQSVGEPGTQMTLRTFHYAGVREYNVTLGLPRLIEIVDARKSPSTPSMTVWLDDRHRFTRDQAYEVAKRILQVSVKDVLDNIEIGDGYLSFYLNSEEMDKHGILLDQVIDAVRGSLGKTRSEKATVEKEDDYSFTIINEEMTRSTGYRIKDKVMSVVLKGIKGVTKVYLERTKLSQPLDGHDEEWYIITEGSDLAKVLEVDGVDRTRTTTNNIYEIYQVLGIEAARNSIIEEIMKTLHEQGLEVDVRHVSLLADWMTESGQIKPVTRTGISVGKTSVLAKAAFEVTVSHLLAAAESAETDTLEGVTESVIVGNYIPMGTGMVDLMVNLRALKNV</sequence>
<reference evidence="10 11" key="1">
    <citation type="submission" date="2017-04" db="EMBL/GenBank/DDBJ databases">
        <title>Novel microbial lineages endemic to geothermal iron-oxide mats fill important gaps in the evolutionary history of Archaea.</title>
        <authorList>
            <person name="Jay Z.J."/>
            <person name="Beam J.P."/>
            <person name="Dlakic M."/>
            <person name="Rusch D.B."/>
            <person name="Kozubal M.A."/>
            <person name="Inskeep W.P."/>
        </authorList>
    </citation>
    <scope>NUCLEOTIDE SEQUENCE [LARGE SCALE GENOMIC DNA]</scope>
    <source>
        <strain evidence="10">OSP_D</strain>
    </source>
</reference>
<dbReference type="Proteomes" id="UP000240322">
    <property type="component" value="Unassembled WGS sequence"/>
</dbReference>
<feature type="domain" description="RNA polymerase Rpb1" evidence="9">
    <location>
        <begin position="61"/>
        <end position="356"/>
    </location>
</feature>
<dbReference type="EC" id="2.7.7.6" evidence="8"/>
<comment type="subunit">
    <text evidence="8">Part of the RNA polymerase complex.</text>
</comment>
<evidence type="ECO:0000256" key="2">
    <source>
        <dbReference type="ARBA" id="ARBA00022490"/>
    </source>
</evidence>
<dbReference type="SUPFAM" id="SSF64484">
    <property type="entry name" value="beta and beta-prime subunits of DNA dependent RNA-polymerase"/>
    <property type="match status" value="1"/>
</dbReference>
<dbReference type="InterPro" id="IPR045867">
    <property type="entry name" value="DNA-dir_RpoC_beta_prime"/>
</dbReference>
<dbReference type="GO" id="GO:0005737">
    <property type="term" value="C:cytoplasm"/>
    <property type="evidence" value="ECO:0007669"/>
    <property type="project" value="UniProtKB-SubCell"/>
</dbReference>
<evidence type="ECO:0000256" key="3">
    <source>
        <dbReference type="ARBA" id="ARBA00022679"/>
    </source>
</evidence>
<keyword evidence="5 8" id="KW-0238">DNA-binding</keyword>
<evidence type="ECO:0000256" key="8">
    <source>
        <dbReference type="HAMAP-Rule" id="MF_00411"/>
    </source>
</evidence>
<dbReference type="GO" id="GO:0003677">
    <property type="term" value="F:DNA binding"/>
    <property type="evidence" value="ECO:0007669"/>
    <property type="project" value="UniProtKB-UniRule"/>
</dbReference>
<accession>A0A2R6B232</accession>
<evidence type="ECO:0000259" key="9">
    <source>
        <dbReference type="Pfam" id="PF04998"/>
    </source>
</evidence>
<keyword evidence="3 8" id="KW-0808">Transferase</keyword>
<dbReference type="NCBIfam" id="TIGR02389">
    <property type="entry name" value="RNA_pol_rpoA2"/>
    <property type="match status" value="1"/>
</dbReference>
<proteinExistence type="inferred from homology"/>
<dbReference type="AlphaFoldDB" id="A0A2R6B232"/>
<gene>
    <name evidence="8" type="primary">rpo1C</name>
    <name evidence="8" type="synonym">rpoA2</name>
    <name evidence="10" type="ORF">B9Q03_00620</name>
</gene>
<evidence type="ECO:0000256" key="7">
    <source>
        <dbReference type="ARBA" id="ARBA00048552"/>
    </source>
</evidence>
<evidence type="ECO:0000256" key="1">
    <source>
        <dbReference type="ARBA" id="ARBA00022478"/>
    </source>
</evidence>
<evidence type="ECO:0000313" key="11">
    <source>
        <dbReference type="Proteomes" id="UP000240322"/>
    </source>
</evidence>
<dbReference type="InterPro" id="IPR007081">
    <property type="entry name" value="RNA_pol_Rpb1_5"/>
</dbReference>
<evidence type="ECO:0000256" key="6">
    <source>
        <dbReference type="ARBA" id="ARBA00023163"/>
    </source>
</evidence>
<dbReference type="GO" id="GO:0003899">
    <property type="term" value="F:DNA-directed RNA polymerase activity"/>
    <property type="evidence" value="ECO:0007669"/>
    <property type="project" value="UniProtKB-UniRule"/>
</dbReference>
<dbReference type="PANTHER" id="PTHR19376">
    <property type="entry name" value="DNA-DIRECTED RNA POLYMERASE"/>
    <property type="match status" value="1"/>
</dbReference>
<organism evidence="10 11">
    <name type="scientific">Candidatus Marsarchaeota G2 archaeon OSP_D</name>
    <dbReference type="NCBI Taxonomy" id="1978157"/>
    <lineage>
        <taxon>Archaea</taxon>
        <taxon>Candidatus Marsarchaeota</taxon>
        <taxon>Candidatus Marsarchaeota group 2</taxon>
    </lineage>
</organism>
<keyword evidence="4 8" id="KW-0548">Nucleotidyltransferase</keyword>
<comment type="caution">
    <text evidence="10">The sequence shown here is derived from an EMBL/GenBank/DDBJ whole genome shotgun (WGS) entry which is preliminary data.</text>
</comment>
<keyword evidence="1 8" id="KW-0240">DNA-directed RNA polymerase</keyword>
<keyword evidence="6 8" id="KW-0804">Transcription</keyword>
<comment type="catalytic activity">
    <reaction evidence="7 8">
        <text>RNA(n) + a ribonucleoside 5'-triphosphate = RNA(n+1) + diphosphate</text>
        <dbReference type="Rhea" id="RHEA:21248"/>
        <dbReference type="Rhea" id="RHEA-COMP:14527"/>
        <dbReference type="Rhea" id="RHEA-COMP:17342"/>
        <dbReference type="ChEBI" id="CHEBI:33019"/>
        <dbReference type="ChEBI" id="CHEBI:61557"/>
        <dbReference type="ChEBI" id="CHEBI:140395"/>
        <dbReference type="EC" id="2.7.7.6"/>
    </reaction>
</comment>
<protein>
    <recommendedName>
        <fullName evidence="8">DNA-directed RNA polymerase subunit Rpo1C</fullName>
        <ecNumber evidence="8">2.7.7.6</ecNumber>
    </recommendedName>
    <alternativeName>
        <fullName evidence="8">DNA-directed RNA polymerase subunit A''</fullName>
    </alternativeName>
</protein>
<comment type="similarity">
    <text evidence="8">Belongs to the RNA polymerase beta' chain family.</text>
</comment>
<keyword evidence="2 8" id="KW-0963">Cytoplasm</keyword>
<dbReference type="GO" id="GO:0000428">
    <property type="term" value="C:DNA-directed RNA polymerase complex"/>
    <property type="evidence" value="ECO:0007669"/>
    <property type="project" value="UniProtKB-KW"/>
</dbReference>
<evidence type="ECO:0000256" key="5">
    <source>
        <dbReference type="ARBA" id="ARBA00023125"/>
    </source>
</evidence>